<evidence type="ECO:0000256" key="1">
    <source>
        <dbReference type="SAM" id="MobiDB-lite"/>
    </source>
</evidence>
<feature type="region of interest" description="Disordered" evidence="1">
    <location>
        <begin position="218"/>
        <end position="277"/>
    </location>
</feature>
<gene>
    <name evidence="2" type="primary">RvY_10169-1</name>
    <name evidence="2" type="synonym">RvY_10169.1</name>
    <name evidence="2" type="ORF">RvY_10169</name>
</gene>
<reference evidence="2 3" key="1">
    <citation type="journal article" date="2016" name="Nat. Commun.">
        <title>Extremotolerant tardigrade genome and improved radiotolerance of human cultured cells by tardigrade-unique protein.</title>
        <authorList>
            <person name="Hashimoto T."/>
            <person name="Horikawa D.D."/>
            <person name="Saito Y."/>
            <person name="Kuwahara H."/>
            <person name="Kozuka-Hata H."/>
            <person name="Shin-I T."/>
            <person name="Minakuchi Y."/>
            <person name="Ohishi K."/>
            <person name="Motoyama A."/>
            <person name="Aizu T."/>
            <person name="Enomoto A."/>
            <person name="Kondo K."/>
            <person name="Tanaka S."/>
            <person name="Hara Y."/>
            <person name="Koshikawa S."/>
            <person name="Sagara H."/>
            <person name="Miura T."/>
            <person name="Yokobori S."/>
            <person name="Miyagawa K."/>
            <person name="Suzuki Y."/>
            <person name="Kubo T."/>
            <person name="Oyama M."/>
            <person name="Kohara Y."/>
            <person name="Fujiyama A."/>
            <person name="Arakawa K."/>
            <person name="Katayama T."/>
            <person name="Toyoda A."/>
            <person name="Kunieda T."/>
        </authorList>
    </citation>
    <scope>NUCLEOTIDE SEQUENCE [LARGE SCALE GENOMIC DNA]</scope>
    <source>
        <strain evidence="2 3">YOKOZUNA-1</strain>
    </source>
</reference>
<feature type="compositionally biased region" description="Low complexity" evidence="1">
    <location>
        <begin position="231"/>
        <end position="241"/>
    </location>
</feature>
<organism evidence="2 3">
    <name type="scientific">Ramazzottius varieornatus</name>
    <name type="common">Water bear</name>
    <name type="synonym">Tardigrade</name>
    <dbReference type="NCBI Taxonomy" id="947166"/>
    <lineage>
        <taxon>Eukaryota</taxon>
        <taxon>Metazoa</taxon>
        <taxon>Ecdysozoa</taxon>
        <taxon>Tardigrada</taxon>
        <taxon>Eutardigrada</taxon>
        <taxon>Parachela</taxon>
        <taxon>Hypsibioidea</taxon>
        <taxon>Ramazzottiidae</taxon>
        <taxon>Ramazzottius</taxon>
    </lineage>
</organism>
<dbReference type="Proteomes" id="UP000186922">
    <property type="component" value="Unassembled WGS sequence"/>
</dbReference>
<accession>A0A1D1VEB2</accession>
<comment type="caution">
    <text evidence="2">The sequence shown here is derived from an EMBL/GenBank/DDBJ whole genome shotgun (WGS) entry which is preliminary data.</text>
</comment>
<protein>
    <submittedName>
        <fullName evidence="2">Uncharacterized protein</fullName>
    </submittedName>
</protein>
<name>A0A1D1VEB2_RAMVA</name>
<evidence type="ECO:0000313" key="2">
    <source>
        <dbReference type="EMBL" id="GAU99125.1"/>
    </source>
</evidence>
<proteinExistence type="predicted"/>
<dbReference type="EMBL" id="BDGG01000005">
    <property type="protein sequence ID" value="GAU99125.1"/>
    <property type="molecule type" value="Genomic_DNA"/>
</dbReference>
<sequence length="384" mass="43245">MSCIKSFNGFVTHVSIFLCYFAESSFEYQRNIALWLSLNRLVINNRRESMRVDRGVVRSVVSFLVAANRNEAHEELSTVFPNYVDLLRSKGYSDQVEQWLFNLWKSGPSRSLLKTSHIDVRRYSKTSAESSTNMLGVVKSVSSFLKHKVFNCISTISSIIPSTPSASPASLKAVPSELPPLFISPQLSREDEEEIAEAALADELGLRDLSALRKADADFNPFHQEEPGPSPRNSRPNISNNDTDSENELPFHDATNTAPHANEEGPSVKPPSEPDASSVFDLYAEQNNFFSEYSIRMRQGKRMARNFLRPMPDNTESAVEMFRPTYSRPRSPVLPLVPLSTRRTDHVPVRREQQPVNLNALLKREAESITDDILSMHDNNGATQ</sequence>
<dbReference type="AlphaFoldDB" id="A0A1D1VEB2"/>
<evidence type="ECO:0000313" key="3">
    <source>
        <dbReference type="Proteomes" id="UP000186922"/>
    </source>
</evidence>
<keyword evidence="3" id="KW-1185">Reference proteome</keyword>